<dbReference type="EMBL" id="GBEZ01021265">
    <property type="protein sequence ID" value="JAC65471.1"/>
    <property type="molecule type" value="Transcribed_RNA"/>
</dbReference>
<protein>
    <submittedName>
        <fullName evidence="1">Uncharacterized protein</fullName>
    </submittedName>
</protein>
<name>A0A061R4K4_9CHLO</name>
<feature type="non-terminal residue" evidence="1">
    <location>
        <position position="135"/>
    </location>
</feature>
<organism evidence="1">
    <name type="scientific">Tetraselmis sp. GSL018</name>
    <dbReference type="NCBI Taxonomy" id="582737"/>
    <lineage>
        <taxon>Eukaryota</taxon>
        <taxon>Viridiplantae</taxon>
        <taxon>Chlorophyta</taxon>
        <taxon>core chlorophytes</taxon>
        <taxon>Chlorodendrophyceae</taxon>
        <taxon>Chlorodendrales</taxon>
        <taxon>Chlorodendraceae</taxon>
        <taxon>Tetraselmis</taxon>
    </lineage>
</organism>
<dbReference type="AlphaFoldDB" id="A0A061R4K4"/>
<evidence type="ECO:0000313" key="1">
    <source>
        <dbReference type="EMBL" id="JAC65471.1"/>
    </source>
</evidence>
<reference evidence="1" key="1">
    <citation type="submission" date="2014-05" db="EMBL/GenBank/DDBJ databases">
        <title>The transcriptome of the halophilic microalga Tetraselmis sp. GSL018 isolated from the Great Salt Lake, Utah.</title>
        <authorList>
            <person name="Jinkerson R.E."/>
            <person name="D'Adamo S."/>
            <person name="Posewitz M.C."/>
        </authorList>
    </citation>
    <scope>NUCLEOTIDE SEQUENCE</scope>
    <source>
        <strain evidence="1">GSL018</strain>
    </source>
</reference>
<sequence length="135" mass="14492">PAQQPAAQAAAQDVGLPKEQPQLSRLLDAVGRSFQGLVGAGQREKATMDLLRATVHYTDRSTWLMLFQALEQLPLAAAFVCFASEWASSSWMLPRLPPCGSGTCGGSGACDPFTGMLCCLATLAAWEQQQQQQHL</sequence>
<proteinExistence type="predicted"/>
<feature type="non-terminal residue" evidence="1">
    <location>
        <position position="1"/>
    </location>
</feature>
<accession>A0A061R4K4</accession>
<gene>
    <name evidence="1" type="ORF">TSPGSL018_15966</name>
</gene>